<feature type="domain" description="Bacterial DNA polymerase III alpha subunit NTPase" evidence="5">
    <location>
        <begin position="11"/>
        <end position="89"/>
    </location>
</feature>
<evidence type="ECO:0000313" key="7">
    <source>
        <dbReference type="EMBL" id="KKM78045.1"/>
    </source>
</evidence>
<dbReference type="InterPro" id="IPR040982">
    <property type="entry name" value="DNA_pol3_finger"/>
</dbReference>
<dbReference type="PANTHER" id="PTHR32294">
    <property type="entry name" value="DNA POLYMERASE III SUBUNIT ALPHA"/>
    <property type="match status" value="1"/>
</dbReference>
<dbReference type="GO" id="GO:0006260">
    <property type="term" value="P:DNA replication"/>
    <property type="evidence" value="ECO:0007669"/>
    <property type="project" value="UniProtKB-KW"/>
</dbReference>
<feature type="domain" description="DNA polymerase III alpha subunit finger" evidence="6">
    <location>
        <begin position="107"/>
        <end position="256"/>
    </location>
</feature>
<dbReference type="PANTHER" id="PTHR32294:SF0">
    <property type="entry name" value="DNA POLYMERASE III SUBUNIT ALPHA"/>
    <property type="match status" value="1"/>
</dbReference>
<evidence type="ECO:0000259" key="6">
    <source>
        <dbReference type="Pfam" id="PF17657"/>
    </source>
</evidence>
<dbReference type="EMBL" id="LAZR01008553">
    <property type="protein sequence ID" value="KKM78045.1"/>
    <property type="molecule type" value="Genomic_DNA"/>
</dbReference>
<evidence type="ECO:0000256" key="4">
    <source>
        <dbReference type="ARBA" id="ARBA00022932"/>
    </source>
</evidence>
<reference evidence="7" key="1">
    <citation type="journal article" date="2015" name="Nature">
        <title>Complex archaea that bridge the gap between prokaryotes and eukaryotes.</title>
        <authorList>
            <person name="Spang A."/>
            <person name="Saw J.H."/>
            <person name="Jorgensen S.L."/>
            <person name="Zaremba-Niedzwiedzka K."/>
            <person name="Martijn J."/>
            <person name="Lind A.E."/>
            <person name="van Eijk R."/>
            <person name="Schleper C."/>
            <person name="Guy L."/>
            <person name="Ettema T.J."/>
        </authorList>
    </citation>
    <scope>NUCLEOTIDE SEQUENCE</scope>
</reference>
<protein>
    <submittedName>
        <fullName evidence="7">Uncharacterized protein</fullName>
    </submittedName>
</protein>
<sequence length="557" mass="62204">GGDARASMCIMDTFETTEAGQKFIEEHPSMKLVSQVEGHARHAGVHAAGIIVCNEVLTKYAGVNSRDDVIMLDGKEAEAMNLLKIDCLGLRTLAVLEECAKLAGFDPKDYYKLPFDDAKTYKLMNDMRLSGIFQFEGFAMRSITRQMGVEHFEDIVAIGALGRPGPIHSGGAYLFVDRRTGKSPVEYLADDPIVIKHTESTYGVIIYQEQVMSIGREYGGLEWSDVQQLRKAMGKSLGKEFFGQYMEKFVAGAVARGRSQSEAENVWKNMVSFGSWGFNRSHAVAYGMISYWTAWAKANYPLEFATAVLNNARSSNSALKLLRDMNENEGIEYEAFDIDESGEKWTVHEGKLLGGITNIDGFGPKKAKDVIARRITGKFTPALIRKLMNPVTPFDILWPTRHFWGHFFTDPTSYDLDKAPHLIRDVQEDGEYYIIGRIVTMNLRDLNEYRNVVMRGGTLLESNSQSLNFTLEDDTDALICTINRFAFDEIGAPIVENAKMGEDWYLAAVNVRRGIRKGNIRAIIKLDKGVHCAKEDLQDNKKAGVDGQVQSDEAGES</sequence>
<dbReference type="GO" id="GO:0008408">
    <property type="term" value="F:3'-5' exonuclease activity"/>
    <property type="evidence" value="ECO:0007669"/>
    <property type="project" value="InterPro"/>
</dbReference>
<keyword evidence="2" id="KW-0548">Nucleotidyltransferase</keyword>
<dbReference type="InterPro" id="IPR011708">
    <property type="entry name" value="DNA_pol3_alpha_NTPase_dom"/>
</dbReference>
<keyword evidence="4" id="KW-0239">DNA-directed DNA polymerase</keyword>
<gene>
    <name evidence="7" type="ORF">LCGC14_1363950</name>
</gene>
<comment type="caution">
    <text evidence="7">The sequence shown here is derived from an EMBL/GenBank/DDBJ whole genome shotgun (WGS) entry which is preliminary data.</text>
</comment>
<dbReference type="AlphaFoldDB" id="A0A0F9MMG5"/>
<name>A0A0F9MMG5_9ZZZZ</name>
<dbReference type="GO" id="GO:0003887">
    <property type="term" value="F:DNA-directed DNA polymerase activity"/>
    <property type="evidence" value="ECO:0007669"/>
    <property type="project" value="UniProtKB-KW"/>
</dbReference>
<keyword evidence="1" id="KW-0808">Transferase</keyword>
<dbReference type="Pfam" id="PF17657">
    <property type="entry name" value="DNA_pol3_finger"/>
    <property type="match status" value="1"/>
</dbReference>
<keyword evidence="3" id="KW-0235">DNA replication</keyword>
<evidence type="ECO:0000259" key="5">
    <source>
        <dbReference type="Pfam" id="PF07733"/>
    </source>
</evidence>
<feature type="non-terminal residue" evidence="7">
    <location>
        <position position="1"/>
    </location>
</feature>
<proteinExistence type="predicted"/>
<dbReference type="Gene3D" id="1.10.150.870">
    <property type="match status" value="1"/>
</dbReference>
<dbReference type="InterPro" id="IPR004805">
    <property type="entry name" value="DnaE2/DnaE/PolC"/>
</dbReference>
<evidence type="ECO:0000256" key="2">
    <source>
        <dbReference type="ARBA" id="ARBA00022695"/>
    </source>
</evidence>
<evidence type="ECO:0000256" key="1">
    <source>
        <dbReference type="ARBA" id="ARBA00022679"/>
    </source>
</evidence>
<evidence type="ECO:0000256" key="3">
    <source>
        <dbReference type="ARBA" id="ARBA00022705"/>
    </source>
</evidence>
<accession>A0A0F9MMG5</accession>
<dbReference type="Pfam" id="PF07733">
    <property type="entry name" value="DNA_pol3_alpha"/>
    <property type="match status" value="1"/>
</dbReference>
<organism evidence="7">
    <name type="scientific">marine sediment metagenome</name>
    <dbReference type="NCBI Taxonomy" id="412755"/>
    <lineage>
        <taxon>unclassified sequences</taxon>
        <taxon>metagenomes</taxon>
        <taxon>ecological metagenomes</taxon>
    </lineage>
</organism>